<sequence length="746" mass="80336">MNTRFSRNTLASAIALTALQLSSGFAAAQDALAASVEEVTIIGSLEEARKIAGSAHFIGEQQLRQFAYSDVQRIVREVPGVSLQIEDGYGLRPNIGIRGVATERSGRITLLEDNVLIAPAPYSAPAAYYFPTMGRMAAVEVVKGPAAITQGPYTIGGALNMASTPIPRETGGTLLTEVGQDATYRVHATYGGRSDNGVGFLIEAHQWQSDGFQTIDRSGADTGLDVTDFTAKLSYAPVGSPHAIELKLQLADQDSNQSYLGLSDADFGNDALRRYGLSELDNIATEHEQAILRYSFDVTANLSVTATAYNNTHQRNWFKTEGIDLDGSVNADSFSGSSWASVVDAVNLGKGLGTYTHGELQGILDGNIDTAAGSVQLRSNNREYYSRGLQFGANWDGSFGGALHSVSMGLRFHEDEEDRFQRNDTYSQVAGKLGLDSLGTEGNAGNQVQSAEALAFYIRDEISFGDWTLSPGIRFEDIDQDRVRYKNGAARDFRDGRQNTAQVWLPGIGVSYQATPAFSVIGGVHKGFTAPSNSPGVEEEVAINYELGARFQDGSLSAELIAFVSNYDNLLGQCTASSGSDCVIGDAFNGDAATVSGLEALLTADLSQNAAYRLPLTLSYTRIDGEFDTSIADTDFFGTVEAGDPLPYLPENQLRIALGLETGQWTGYLSANYVDDVCVRASCGAFERTDDSLTIDFSTSYQFSPMVNVFARVENLTDTHDIMGRQPYGARPNKERTLSAGLRFNF</sequence>
<dbReference type="Proteomes" id="UP000051934">
    <property type="component" value="Unassembled WGS sequence"/>
</dbReference>
<dbReference type="PROSITE" id="PS01156">
    <property type="entry name" value="TONB_DEPENDENT_REC_2"/>
    <property type="match status" value="1"/>
</dbReference>
<comment type="subcellular location">
    <subcellularLocation>
        <location evidence="1 9">Cell outer membrane</location>
        <topology evidence="1 9">Multi-pass membrane protein</topology>
    </subcellularLocation>
</comment>
<dbReference type="AlphaFoldDB" id="A0A0R2SJN8"/>
<feature type="domain" description="TonB-dependent receptor plug" evidence="14">
    <location>
        <begin position="48"/>
        <end position="158"/>
    </location>
</feature>
<protein>
    <submittedName>
        <fullName evidence="15">Ligand-gated channel</fullName>
    </submittedName>
</protein>
<evidence type="ECO:0000256" key="9">
    <source>
        <dbReference type="PROSITE-ProRule" id="PRU01360"/>
    </source>
</evidence>
<dbReference type="Pfam" id="PF00593">
    <property type="entry name" value="TonB_dep_Rec_b-barrel"/>
    <property type="match status" value="1"/>
</dbReference>
<keyword evidence="4 9" id="KW-0812">Transmembrane</keyword>
<evidence type="ECO:0000259" key="13">
    <source>
        <dbReference type="Pfam" id="PF00593"/>
    </source>
</evidence>
<gene>
    <name evidence="15" type="ORF">ABR69_11665</name>
</gene>
<dbReference type="PANTHER" id="PTHR30442:SF0">
    <property type="entry name" value="FE(3+) DICITRATE TRANSPORT PROTEIN FECA"/>
    <property type="match status" value="1"/>
</dbReference>
<name>A0A0R2SJN8_9GAMM</name>
<evidence type="ECO:0000313" key="15">
    <source>
        <dbReference type="EMBL" id="KRO73005.1"/>
    </source>
</evidence>
<dbReference type="EMBL" id="LIBB01000034">
    <property type="protein sequence ID" value="KRO73005.1"/>
    <property type="molecule type" value="Genomic_DNA"/>
</dbReference>
<evidence type="ECO:0000256" key="3">
    <source>
        <dbReference type="ARBA" id="ARBA00022452"/>
    </source>
</evidence>
<evidence type="ECO:0000313" key="16">
    <source>
        <dbReference type="Proteomes" id="UP000051934"/>
    </source>
</evidence>
<keyword evidence="8 9" id="KW-0998">Cell outer membrane</keyword>
<feature type="signal peptide" evidence="12">
    <location>
        <begin position="1"/>
        <end position="28"/>
    </location>
</feature>
<dbReference type="GO" id="GO:0033214">
    <property type="term" value="P:siderophore-iron import into cell"/>
    <property type="evidence" value="ECO:0007669"/>
    <property type="project" value="TreeGrafter"/>
</dbReference>
<keyword evidence="6 11" id="KW-0798">TonB box</keyword>
<evidence type="ECO:0000256" key="5">
    <source>
        <dbReference type="ARBA" id="ARBA00022729"/>
    </source>
</evidence>
<evidence type="ECO:0000256" key="12">
    <source>
        <dbReference type="SAM" id="SignalP"/>
    </source>
</evidence>
<feature type="chain" id="PRO_5006586986" evidence="12">
    <location>
        <begin position="29"/>
        <end position="746"/>
    </location>
</feature>
<dbReference type="PANTHER" id="PTHR30442">
    <property type="entry name" value="IRON III DICITRATE TRANSPORT PROTEIN FECA"/>
    <property type="match status" value="1"/>
</dbReference>
<keyword evidence="7 9" id="KW-0472">Membrane</keyword>
<organism evidence="15 16">
    <name type="scientific">OM182 bacterium BACL3 MAG-120507-bin80</name>
    <dbReference type="NCBI Taxonomy" id="1655577"/>
    <lineage>
        <taxon>Bacteria</taxon>
        <taxon>Pseudomonadati</taxon>
        <taxon>Pseudomonadota</taxon>
        <taxon>Gammaproteobacteria</taxon>
        <taxon>OMG group</taxon>
        <taxon>OM182 clade</taxon>
    </lineage>
</organism>
<comment type="caution">
    <text evidence="15">The sequence shown here is derived from an EMBL/GenBank/DDBJ whole genome shotgun (WGS) entry which is preliminary data.</text>
</comment>
<keyword evidence="2 9" id="KW-0813">Transport</keyword>
<evidence type="ECO:0000256" key="2">
    <source>
        <dbReference type="ARBA" id="ARBA00022448"/>
    </source>
</evidence>
<keyword evidence="5 12" id="KW-0732">Signal</keyword>
<dbReference type="InterPro" id="IPR000531">
    <property type="entry name" value="Beta-barrel_TonB"/>
</dbReference>
<dbReference type="InterPro" id="IPR037066">
    <property type="entry name" value="Plug_dom_sf"/>
</dbReference>
<comment type="similarity">
    <text evidence="9 11">Belongs to the TonB-dependent receptor family.</text>
</comment>
<evidence type="ECO:0000256" key="4">
    <source>
        <dbReference type="ARBA" id="ARBA00022692"/>
    </source>
</evidence>
<evidence type="ECO:0000256" key="10">
    <source>
        <dbReference type="PROSITE-ProRule" id="PRU10144"/>
    </source>
</evidence>
<keyword evidence="3 9" id="KW-1134">Transmembrane beta strand</keyword>
<dbReference type="GO" id="GO:0009279">
    <property type="term" value="C:cell outer membrane"/>
    <property type="evidence" value="ECO:0007669"/>
    <property type="project" value="UniProtKB-SubCell"/>
</dbReference>
<dbReference type="Gene3D" id="2.40.170.20">
    <property type="entry name" value="TonB-dependent receptor, beta-barrel domain"/>
    <property type="match status" value="1"/>
</dbReference>
<dbReference type="InterPro" id="IPR039426">
    <property type="entry name" value="TonB-dep_rcpt-like"/>
</dbReference>
<dbReference type="InterPro" id="IPR012910">
    <property type="entry name" value="Plug_dom"/>
</dbReference>
<evidence type="ECO:0000256" key="8">
    <source>
        <dbReference type="ARBA" id="ARBA00023237"/>
    </source>
</evidence>
<accession>A0A0R2SJN8</accession>
<dbReference type="SUPFAM" id="SSF56935">
    <property type="entry name" value="Porins"/>
    <property type="match status" value="1"/>
</dbReference>
<dbReference type="InterPro" id="IPR010917">
    <property type="entry name" value="TonB_rcpt_CS"/>
</dbReference>
<evidence type="ECO:0000256" key="7">
    <source>
        <dbReference type="ARBA" id="ARBA00023136"/>
    </source>
</evidence>
<dbReference type="Gene3D" id="2.170.130.10">
    <property type="entry name" value="TonB-dependent receptor, plug domain"/>
    <property type="match status" value="1"/>
</dbReference>
<dbReference type="InterPro" id="IPR036942">
    <property type="entry name" value="Beta-barrel_TonB_sf"/>
</dbReference>
<reference evidence="15 16" key="1">
    <citation type="submission" date="2015-10" db="EMBL/GenBank/DDBJ databases">
        <title>Metagenome-Assembled Genomes uncover a global brackish microbiome.</title>
        <authorList>
            <person name="Hugerth L.W."/>
            <person name="Larsson J."/>
            <person name="Alneberg J."/>
            <person name="Lindh M.V."/>
            <person name="Legrand C."/>
            <person name="Pinhassi J."/>
            <person name="Andersson A.F."/>
        </authorList>
    </citation>
    <scope>NUCLEOTIDE SEQUENCE [LARGE SCALE GENOMIC DNA]</scope>
    <source>
        <strain evidence="15">BACL4 MAG-120507-bin80</strain>
    </source>
</reference>
<feature type="domain" description="TonB-dependent receptor-like beta-barrel" evidence="13">
    <location>
        <begin position="285"/>
        <end position="716"/>
    </location>
</feature>
<evidence type="ECO:0000256" key="11">
    <source>
        <dbReference type="RuleBase" id="RU003357"/>
    </source>
</evidence>
<proteinExistence type="inferred from homology"/>
<dbReference type="PROSITE" id="PS52016">
    <property type="entry name" value="TONB_DEPENDENT_REC_3"/>
    <property type="match status" value="1"/>
</dbReference>
<dbReference type="Pfam" id="PF07715">
    <property type="entry name" value="Plug"/>
    <property type="match status" value="1"/>
</dbReference>
<evidence type="ECO:0000256" key="6">
    <source>
        <dbReference type="ARBA" id="ARBA00023077"/>
    </source>
</evidence>
<evidence type="ECO:0000259" key="14">
    <source>
        <dbReference type="Pfam" id="PF07715"/>
    </source>
</evidence>
<feature type="short sequence motif" description="TonB C-terminal box" evidence="10">
    <location>
        <begin position="729"/>
        <end position="746"/>
    </location>
</feature>
<evidence type="ECO:0000256" key="1">
    <source>
        <dbReference type="ARBA" id="ARBA00004571"/>
    </source>
</evidence>